<keyword evidence="4 6" id="KW-1133">Transmembrane helix</keyword>
<feature type="transmembrane region" description="Helical" evidence="6">
    <location>
        <begin position="86"/>
        <end position="111"/>
    </location>
</feature>
<dbReference type="Proteomes" id="UP000070352">
    <property type="component" value="Unassembled WGS sequence"/>
</dbReference>
<proteinExistence type="inferred from homology"/>
<feature type="transmembrane region" description="Helical" evidence="6">
    <location>
        <begin position="117"/>
        <end position="138"/>
    </location>
</feature>
<organism evidence="7 8">
    <name type="scientific">Tepidibacillus decaturensis</name>
    <dbReference type="NCBI Taxonomy" id="1413211"/>
    <lineage>
        <taxon>Bacteria</taxon>
        <taxon>Bacillati</taxon>
        <taxon>Bacillota</taxon>
        <taxon>Bacilli</taxon>
        <taxon>Bacillales</taxon>
        <taxon>Bacillaceae</taxon>
        <taxon>Tepidibacillus</taxon>
    </lineage>
</organism>
<name>A0A135L5S7_9BACI</name>
<reference evidence="7 8" key="1">
    <citation type="submission" date="2016-02" db="EMBL/GenBank/DDBJ databases">
        <title>Draft Genome for Tepidibacillus decaturensis nov. sp. Strain Z9, an Anaerobic, Moderately Thermophilic and Heterotrophic Bacterium from Deep Subsurface of the Illinois Basin, USA.</title>
        <authorList>
            <person name="Dong Y."/>
            <person name="Chang J.Y."/>
            <person name="Sanford R."/>
            <person name="Fouke B.W."/>
        </authorList>
    </citation>
    <scope>NUCLEOTIDE SEQUENCE [LARGE SCALE GENOMIC DNA]</scope>
    <source>
        <strain evidence="7 8">Z9</strain>
    </source>
</reference>
<dbReference type="AlphaFoldDB" id="A0A135L5S7"/>
<dbReference type="Pfam" id="PF03649">
    <property type="entry name" value="UPF0014"/>
    <property type="match status" value="1"/>
</dbReference>
<protein>
    <recommendedName>
        <fullName evidence="9">Iron export ABC transporter permease subunit FetB</fullName>
    </recommendedName>
</protein>
<dbReference type="OrthoDB" id="9791807at2"/>
<dbReference type="EMBL" id="LSKU01000001">
    <property type="protein sequence ID" value="KXG44259.1"/>
    <property type="molecule type" value="Genomic_DNA"/>
</dbReference>
<feature type="transmembrane region" description="Helical" evidence="6">
    <location>
        <begin position="6"/>
        <end position="22"/>
    </location>
</feature>
<evidence type="ECO:0000313" key="8">
    <source>
        <dbReference type="Proteomes" id="UP000070352"/>
    </source>
</evidence>
<dbReference type="InterPro" id="IPR005226">
    <property type="entry name" value="UPF0014_fam"/>
</dbReference>
<evidence type="ECO:0000256" key="5">
    <source>
        <dbReference type="ARBA" id="ARBA00023136"/>
    </source>
</evidence>
<comment type="subcellular location">
    <subcellularLocation>
        <location evidence="1">Membrane</location>
        <topology evidence="1">Multi-pass membrane protein</topology>
    </subcellularLocation>
</comment>
<gene>
    <name evidence="7" type="ORF">U473_09760</name>
</gene>
<evidence type="ECO:0000256" key="1">
    <source>
        <dbReference type="ARBA" id="ARBA00004141"/>
    </source>
</evidence>
<keyword evidence="5 6" id="KW-0472">Membrane</keyword>
<keyword evidence="3 6" id="KW-0812">Transmembrane</keyword>
<evidence type="ECO:0000256" key="3">
    <source>
        <dbReference type="ARBA" id="ARBA00022692"/>
    </source>
</evidence>
<keyword evidence="8" id="KW-1185">Reference proteome</keyword>
<dbReference type="GO" id="GO:0005886">
    <property type="term" value="C:plasma membrane"/>
    <property type="evidence" value="ECO:0007669"/>
    <property type="project" value="TreeGrafter"/>
</dbReference>
<evidence type="ECO:0000256" key="4">
    <source>
        <dbReference type="ARBA" id="ARBA00022989"/>
    </source>
</evidence>
<comment type="caution">
    <text evidence="7">The sequence shown here is derived from an EMBL/GenBank/DDBJ whole genome shotgun (WGS) entry which is preliminary data.</text>
</comment>
<comment type="similarity">
    <text evidence="2">Belongs to the UPF0014 family.</text>
</comment>
<evidence type="ECO:0000313" key="7">
    <source>
        <dbReference type="EMBL" id="KXG44259.1"/>
    </source>
</evidence>
<feature type="transmembrane region" description="Helical" evidence="6">
    <location>
        <begin position="31"/>
        <end position="49"/>
    </location>
</feature>
<dbReference type="PANTHER" id="PTHR30028">
    <property type="entry name" value="UPF0014 INNER MEMBRANE PROTEIN YBBM-RELATED"/>
    <property type="match status" value="1"/>
</dbReference>
<dbReference type="RefSeq" id="WP_068725762.1">
    <property type="nucleotide sequence ID" value="NZ_LSKU01000001.1"/>
</dbReference>
<dbReference type="STRING" id="1413211.U473_09760"/>
<dbReference type="PANTHER" id="PTHR30028:SF0">
    <property type="entry name" value="PROTEIN ALUMINUM SENSITIVE 3"/>
    <property type="match status" value="1"/>
</dbReference>
<feature type="transmembrane region" description="Helical" evidence="6">
    <location>
        <begin position="55"/>
        <end position="74"/>
    </location>
</feature>
<evidence type="ECO:0000256" key="6">
    <source>
        <dbReference type="SAM" id="Phobius"/>
    </source>
</evidence>
<evidence type="ECO:0008006" key="9">
    <source>
        <dbReference type="Google" id="ProtNLM"/>
    </source>
</evidence>
<sequence length="250" mass="27346">MSTFALLLTLIFVAFAIILSIWQRIGLEKDIIIGTVRAAIQLIAVGYVLHTIFRLQSWILILLMLTMMITVATLNARKKGRGLPKIGRRIAIAITSTEILTMGLLVGLKIIGSTPQYIIPISGMIIGNGMVVSGLFLNRLHSELETRREEIKVYLALGATSKQAISHVMQNTVKASMLPTIDGMKTVGLVQLPGMMTGMIVAGANPIEAVRYQILIMYSFTSSAAITAILLGLLTHGLLFNKAHQFIERF</sequence>
<accession>A0A135L5S7</accession>
<feature type="transmembrane region" description="Helical" evidence="6">
    <location>
        <begin position="216"/>
        <end position="240"/>
    </location>
</feature>
<evidence type="ECO:0000256" key="2">
    <source>
        <dbReference type="ARBA" id="ARBA00005268"/>
    </source>
</evidence>